<dbReference type="SUPFAM" id="SSF48425">
    <property type="entry name" value="Sec7 domain"/>
    <property type="match status" value="1"/>
</dbReference>
<evidence type="ECO:0000256" key="2">
    <source>
        <dbReference type="ARBA" id="ARBA00022927"/>
    </source>
</evidence>
<keyword evidence="1" id="KW-0813">Transport</keyword>
<dbReference type="PANTHER" id="PTHR10663">
    <property type="entry name" value="GUANYL-NUCLEOTIDE EXCHANGE FACTOR"/>
    <property type="match status" value="1"/>
</dbReference>
<name>A0A183IH52_9BILA</name>
<dbReference type="Gene3D" id="1.10.1000.11">
    <property type="entry name" value="Arf Nucleotide-binding Site Opener,domain 2"/>
    <property type="match status" value="1"/>
</dbReference>
<dbReference type="InterPro" id="IPR000904">
    <property type="entry name" value="Sec7_dom"/>
</dbReference>
<gene>
    <name evidence="5" type="ORF">SBAD_LOCUS2947</name>
</gene>
<evidence type="ECO:0000313" key="7">
    <source>
        <dbReference type="WBParaSite" id="SBAD_0000308601-mRNA-1"/>
    </source>
</evidence>
<reference evidence="7" key="1">
    <citation type="submission" date="2016-06" db="UniProtKB">
        <authorList>
            <consortium name="WormBaseParasite"/>
        </authorList>
    </citation>
    <scope>IDENTIFICATION</scope>
</reference>
<dbReference type="Gene3D" id="1.10.220.20">
    <property type="match status" value="1"/>
</dbReference>
<dbReference type="WBParaSite" id="SBAD_0000308601-mRNA-1">
    <property type="protein sequence ID" value="SBAD_0000308601-mRNA-1"/>
    <property type="gene ID" value="SBAD_0000308601"/>
</dbReference>
<evidence type="ECO:0000256" key="3">
    <source>
        <dbReference type="SAM" id="MobiDB-lite"/>
    </source>
</evidence>
<feature type="domain" description="SEC7" evidence="4">
    <location>
        <begin position="560"/>
        <end position="772"/>
    </location>
</feature>
<dbReference type="CDD" id="cd00171">
    <property type="entry name" value="Sec7"/>
    <property type="match status" value="1"/>
</dbReference>
<organism evidence="7">
    <name type="scientific">Soboliphyme baturini</name>
    <dbReference type="NCBI Taxonomy" id="241478"/>
    <lineage>
        <taxon>Eukaryota</taxon>
        <taxon>Metazoa</taxon>
        <taxon>Ecdysozoa</taxon>
        <taxon>Nematoda</taxon>
        <taxon>Enoplea</taxon>
        <taxon>Dorylaimia</taxon>
        <taxon>Dioctophymatida</taxon>
        <taxon>Dioctophymatoidea</taxon>
        <taxon>Soboliphymatidae</taxon>
        <taxon>Soboliphyme</taxon>
    </lineage>
</organism>
<evidence type="ECO:0000313" key="5">
    <source>
        <dbReference type="EMBL" id="VDO99472.1"/>
    </source>
</evidence>
<dbReference type="OrthoDB" id="18431at2759"/>
<dbReference type="SMART" id="SM00222">
    <property type="entry name" value="Sec7"/>
    <property type="match status" value="1"/>
</dbReference>
<proteinExistence type="predicted"/>
<dbReference type="Pfam" id="PF12783">
    <property type="entry name" value="Sec7-like_HUS"/>
    <property type="match status" value="1"/>
</dbReference>
<protein>
    <submittedName>
        <fullName evidence="7">SEC7 domain-containing protein</fullName>
    </submittedName>
</protein>
<dbReference type="InterPro" id="IPR023394">
    <property type="entry name" value="Sec7_C_sf"/>
</dbReference>
<dbReference type="InterPro" id="IPR032691">
    <property type="entry name" value="Mon2/Sec7/BIG1-like_HUS"/>
</dbReference>
<dbReference type="PROSITE" id="PS50190">
    <property type="entry name" value="SEC7"/>
    <property type="match status" value="1"/>
</dbReference>
<reference evidence="5 6" key="2">
    <citation type="submission" date="2018-11" db="EMBL/GenBank/DDBJ databases">
        <authorList>
            <consortium name="Pathogen Informatics"/>
        </authorList>
    </citation>
    <scope>NUCLEOTIDE SEQUENCE [LARGE SCALE GENOMIC DNA]</scope>
</reference>
<dbReference type="EMBL" id="UZAM01007490">
    <property type="protein sequence ID" value="VDO99472.1"/>
    <property type="molecule type" value="Genomic_DNA"/>
</dbReference>
<dbReference type="AlphaFoldDB" id="A0A183IH52"/>
<evidence type="ECO:0000259" key="4">
    <source>
        <dbReference type="PROSITE" id="PS50190"/>
    </source>
</evidence>
<dbReference type="GO" id="GO:0032012">
    <property type="term" value="P:regulation of ARF protein signal transduction"/>
    <property type="evidence" value="ECO:0007669"/>
    <property type="project" value="InterPro"/>
</dbReference>
<dbReference type="Pfam" id="PF01369">
    <property type="entry name" value="Sec7"/>
    <property type="match status" value="1"/>
</dbReference>
<dbReference type="GO" id="GO:0005085">
    <property type="term" value="F:guanyl-nucleotide exchange factor activity"/>
    <property type="evidence" value="ECO:0007669"/>
    <property type="project" value="InterPro"/>
</dbReference>
<accession>A0A183IH52</accession>
<dbReference type="FunFam" id="1.10.220.20:FF:000002">
    <property type="entry name" value="Brefeldin A-inhibited guanine nucleotide-exchange protein 1"/>
    <property type="match status" value="1"/>
</dbReference>
<feature type="region of interest" description="Disordered" evidence="3">
    <location>
        <begin position="257"/>
        <end position="276"/>
    </location>
</feature>
<dbReference type="PANTHER" id="PTHR10663:SF375">
    <property type="entry name" value="LD29171P"/>
    <property type="match status" value="1"/>
</dbReference>
<dbReference type="Pfam" id="PF16213">
    <property type="entry name" value="DCB"/>
    <property type="match status" value="1"/>
</dbReference>
<dbReference type="InterPro" id="IPR032629">
    <property type="entry name" value="DCB_dom"/>
</dbReference>
<evidence type="ECO:0000313" key="6">
    <source>
        <dbReference type="Proteomes" id="UP000270296"/>
    </source>
</evidence>
<dbReference type="Proteomes" id="UP000270296">
    <property type="component" value="Unassembled WGS sequence"/>
</dbReference>
<keyword evidence="2" id="KW-0653">Protein transport</keyword>
<evidence type="ECO:0000256" key="1">
    <source>
        <dbReference type="ARBA" id="ARBA00022448"/>
    </source>
</evidence>
<dbReference type="FunFam" id="1.10.1000.11:FF:000002">
    <property type="entry name" value="Cytohesin 1"/>
    <property type="match status" value="1"/>
</dbReference>
<dbReference type="InterPro" id="IPR035999">
    <property type="entry name" value="Sec7_dom_sf"/>
</dbReference>
<dbReference type="GO" id="GO:0015031">
    <property type="term" value="P:protein transport"/>
    <property type="evidence" value="ECO:0007669"/>
    <property type="project" value="UniProtKB-KW"/>
</dbReference>
<keyword evidence="6" id="KW-1185">Reference proteome</keyword>
<sequence length="1089" mass="121837">MNDDDTITDDQLRTKRMFLRNAFERILRERDVRKSSNAQLKKACETALEKLKVEIQSRELSSVEAHHVVPSKAMYIDADQYFIPFELACQSKSSKIAVIALDCLQKLLAYGHLTGSSVDQLNPDRILIGRIVEAICGCFVGPHTDDTVQLQIIKVRFAALLTLVSSNLCHVHESSLLLCVRTCYSIYLASRNLINQATAKATLTQMLTVSFSRMENAGATRAVKTEDPQVVCSMLLSSMVTEVCFQLDCTNGSSVTSQSTSDIATSEPTNETLSTSTLATGSVESLPHESFDAQSSVSVDLGSGQLMFSSVEEKDCFLLFRALCRLSMKHLNINQDPKSHEVRSRTLSLQLILSVIQNAGPVFRKSDVFVQAIKQYLCVALSRNGVSSILEVFEISLAIFLALMEKFKEYLKAQIEVFFQEIFLNILDAPSSSFEHKWIVMQALMKITADAQSVVDIYVNYDCDLSSSNIFERLINDLSKIAQGRHATELGAAPGQENVMRIKGLECLVSVLRCMVQWSQDLYVNPASQSNLTEESNGIIRQSGNASNGSAILDNDPVYQFEEIKHQKEILERGIELFNRNPKHGLKFFQERGIVGADPWDIAAFFHAEERLDRAVVGDYLGDGDAFNKEVMYAYIDQMDFSNKEFVSALRLFLEGFRLPGEAQKIDRLMEKFASRYCENNPEYVCNFSRIEYSADFEKLTSHVYSLGLFVSADTAYVLAYSIIMLTTDLHSPQVRNKMTKEQYIRMNRGINDSGDLPEQYLSDIYDEIAGNEIKMKHNSSSSFLKSTNVSSDKRRHLYYSIAMEQMAITAKALIEAASHFQASFTSATHVQHVGPMFKIAWTPCLAAFSVGLQDSNDSEISSLCLEGFRCAIRIACIFHMETERDAYVQALARFTLLTALSGLTEMKAKNIDTLKTLITVAQTDGNYLGNAWLEIFKCISQLELAQLISTGVKSKSVSMFGHSISNRSASESNADAFSAEYVMRSSGMNVDQKKIPVLQESLGETSSQSVVVAVDRIFTGSTKLDGEAIVHFVTALCHVSMDELSNPAHPRMYCLQKIVEISYYNMGRIRLQWSRIWEVLGDHFNKVK</sequence>